<keyword evidence="2" id="KW-1185">Reference proteome</keyword>
<dbReference type="Proteomes" id="UP000286134">
    <property type="component" value="Unassembled WGS sequence"/>
</dbReference>
<name>A0A420HKB7_9PEZI</name>
<organism evidence="1 2">
    <name type="scientific">Erysiphe neolycopersici</name>
    <dbReference type="NCBI Taxonomy" id="212602"/>
    <lineage>
        <taxon>Eukaryota</taxon>
        <taxon>Fungi</taxon>
        <taxon>Dikarya</taxon>
        <taxon>Ascomycota</taxon>
        <taxon>Pezizomycotina</taxon>
        <taxon>Leotiomycetes</taxon>
        <taxon>Erysiphales</taxon>
        <taxon>Erysiphaceae</taxon>
        <taxon>Erysiphe</taxon>
    </lineage>
</organism>
<proteinExistence type="predicted"/>
<dbReference type="AlphaFoldDB" id="A0A420HKB7"/>
<evidence type="ECO:0000313" key="2">
    <source>
        <dbReference type="Proteomes" id="UP000286134"/>
    </source>
</evidence>
<reference evidence="1 2" key="1">
    <citation type="journal article" date="2018" name="BMC Genomics">
        <title>Comparative genome analyses reveal sequence features reflecting distinct modes of host-adaptation between dicot and monocot powdery mildew.</title>
        <authorList>
            <person name="Wu Y."/>
            <person name="Ma X."/>
            <person name="Pan Z."/>
            <person name="Kale S.D."/>
            <person name="Song Y."/>
            <person name="King H."/>
            <person name="Zhang Q."/>
            <person name="Presley C."/>
            <person name="Deng X."/>
            <person name="Wei C.I."/>
            <person name="Xiao S."/>
        </authorList>
    </citation>
    <scope>NUCLEOTIDE SEQUENCE [LARGE SCALE GENOMIC DNA]</scope>
    <source>
        <strain evidence="1">UMSG2</strain>
    </source>
</reference>
<protein>
    <submittedName>
        <fullName evidence="1">Uncharacterized protein</fullName>
    </submittedName>
</protein>
<sequence length="104" mass="12102">MPQKRCTPPVSQSRTTCALHNPLSEYGMVRWRKYEPGEQLRRLKQQRQMKVEAGFQLSYYTQSSSDPVLSKQPEHVLHEPSSCRMRASKFHDSACSRYVERVTG</sequence>
<accession>A0A420HKB7</accession>
<evidence type="ECO:0000313" key="1">
    <source>
        <dbReference type="EMBL" id="RKF57864.1"/>
    </source>
</evidence>
<gene>
    <name evidence="1" type="ORF">OnM2_071017</name>
</gene>
<comment type="caution">
    <text evidence="1">The sequence shown here is derived from an EMBL/GenBank/DDBJ whole genome shotgun (WGS) entry which is preliminary data.</text>
</comment>
<dbReference type="EMBL" id="MCFK01007145">
    <property type="protein sequence ID" value="RKF57864.1"/>
    <property type="molecule type" value="Genomic_DNA"/>
</dbReference>